<accession>A0A6J2YNZ1</accession>
<protein>
    <submittedName>
        <fullName evidence="13">Carboxypeptidase B-like</fullName>
    </submittedName>
</protein>
<dbReference type="PANTHER" id="PTHR11705">
    <property type="entry name" value="PROTEASE FAMILY M14 CARBOXYPEPTIDASE A,B"/>
    <property type="match status" value="1"/>
</dbReference>
<evidence type="ECO:0000256" key="4">
    <source>
        <dbReference type="ARBA" id="ARBA00022670"/>
    </source>
</evidence>
<dbReference type="InParanoid" id="A0A6J2YNZ1"/>
<dbReference type="Proteomes" id="UP000504635">
    <property type="component" value="Unplaced"/>
</dbReference>
<organism evidence="12 13">
    <name type="scientific">Sitophilus oryzae</name>
    <name type="common">Rice weevil</name>
    <name type="synonym">Curculio oryzae</name>
    <dbReference type="NCBI Taxonomy" id="7048"/>
    <lineage>
        <taxon>Eukaryota</taxon>
        <taxon>Metazoa</taxon>
        <taxon>Ecdysozoa</taxon>
        <taxon>Arthropoda</taxon>
        <taxon>Hexapoda</taxon>
        <taxon>Insecta</taxon>
        <taxon>Pterygota</taxon>
        <taxon>Neoptera</taxon>
        <taxon>Endopterygota</taxon>
        <taxon>Coleoptera</taxon>
        <taxon>Polyphaga</taxon>
        <taxon>Cucujiformia</taxon>
        <taxon>Curculionidae</taxon>
        <taxon>Dryophthorinae</taxon>
        <taxon>Sitophilus</taxon>
    </lineage>
</organism>
<dbReference type="PRINTS" id="PR00765">
    <property type="entry name" value="CRBOXYPTASEA"/>
</dbReference>
<dbReference type="SUPFAM" id="SSF53187">
    <property type="entry name" value="Zn-dependent exopeptidases"/>
    <property type="match status" value="1"/>
</dbReference>
<feature type="domain" description="Peptidase M14" evidence="11">
    <location>
        <begin position="1"/>
        <end position="288"/>
    </location>
</feature>
<evidence type="ECO:0000256" key="1">
    <source>
        <dbReference type="ARBA" id="ARBA00001947"/>
    </source>
</evidence>
<comment type="similarity">
    <text evidence="2 10">Belongs to the peptidase M14 family.</text>
</comment>
<name>A0A6J2YNZ1_SITOR</name>
<keyword evidence="6" id="KW-0732">Signal</keyword>
<dbReference type="GO" id="GO:0008270">
    <property type="term" value="F:zinc ion binding"/>
    <property type="evidence" value="ECO:0007669"/>
    <property type="project" value="InterPro"/>
</dbReference>
<evidence type="ECO:0000313" key="12">
    <source>
        <dbReference type="Proteomes" id="UP000504635"/>
    </source>
</evidence>
<keyword evidence="12" id="KW-1185">Reference proteome</keyword>
<keyword evidence="7" id="KW-0378">Hydrolase</keyword>
<dbReference type="GO" id="GO:0004181">
    <property type="term" value="F:metallocarboxypeptidase activity"/>
    <property type="evidence" value="ECO:0007669"/>
    <property type="project" value="InterPro"/>
</dbReference>
<dbReference type="Pfam" id="PF00246">
    <property type="entry name" value="Peptidase_M14"/>
    <property type="match status" value="1"/>
</dbReference>
<keyword evidence="9" id="KW-0482">Metalloprotease</keyword>
<keyword evidence="4" id="KW-0645">Protease</keyword>
<keyword evidence="5" id="KW-0479">Metal-binding</keyword>
<dbReference type="GO" id="GO:0006508">
    <property type="term" value="P:proteolysis"/>
    <property type="evidence" value="ECO:0007669"/>
    <property type="project" value="UniProtKB-KW"/>
</dbReference>
<dbReference type="PROSITE" id="PS00132">
    <property type="entry name" value="CARBOXYPEPT_ZN_1"/>
    <property type="match status" value="1"/>
</dbReference>
<evidence type="ECO:0000256" key="7">
    <source>
        <dbReference type="ARBA" id="ARBA00022801"/>
    </source>
</evidence>
<dbReference type="InterPro" id="IPR000834">
    <property type="entry name" value="Peptidase_M14"/>
</dbReference>
<dbReference type="KEGG" id="soy:115889170"/>
<reference evidence="13" key="1">
    <citation type="submission" date="2025-08" db="UniProtKB">
        <authorList>
            <consortium name="RefSeq"/>
        </authorList>
    </citation>
    <scope>IDENTIFICATION</scope>
    <source>
        <tissue evidence="13">Gonads</tissue>
    </source>
</reference>
<dbReference type="GeneID" id="115889170"/>
<proteinExistence type="inferred from homology"/>
<evidence type="ECO:0000313" key="13">
    <source>
        <dbReference type="RefSeq" id="XP_030764984.1"/>
    </source>
</evidence>
<dbReference type="InterPro" id="IPR057246">
    <property type="entry name" value="CARBOXYPEPT_ZN_1"/>
</dbReference>
<evidence type="ECO:0000256" key="10">
    <source>
        <dbReference type="PROSITE-ProRule" id="PRU01379"/>
    </source>
</evidence>
<keyword evidence="8" id="KW-0862">Zinc</keyword>
<evidence type="ECO:0000256" key="3">
    <source>
        <dbReference type="ARBA" id="ARBA00022645"/>
    </source>
</evidence>
<dbReference type="Gene3D" id="3.40.630.10">
    <property type="entry name" value="Zn peptidases"/>
    <property type="match status" value="1"/>
</dbReference>
<sequence>MNEYLLTLERLYPHIVQVESIGRTFEGRDLLLIKIGANPNNPTILIDAGIHAREWIAPPVALYIINQLVENPANYRLYQNVNWNIIPSLNPDGYEFSRSSTWNRLWRKTRQPNQSSSCIGTDPNRNFEYYWMFAGASADPCDETYAGPQPFSEPETAALATYALRNRHQIKLYISFHSYGNMILYPWGYTNDLPDNADELQWLGELAGLAIGRVSTLNSRYVVGSSTNVLYAAAGGSDDWVKGVTGVGLAYTIELPAGGLFGFNPPATSILPIVQETFEGITIFHAYVEAAYSKN</sequence>
<evidence type="ECO:0000256" key="6">
    <source>
        <dbReference type="ARBA" id="ARBA00022729"/>
    </source>
</evidence>
<evidence type="ECO:0000256" key="8">
    <source>
        <dbReference type="ARBA" id="ARBA00022833"/>
    </source>
</evidence>
<feature type="active site" description="Proton donor/acceptor" evidence="10">
    <location>
        <position position="254"/>
    </location>
</feature>
<dbReference type="RefSeq" id="XP_030764984.1">
    <property type="nucleotide sequence ID" value="XM_030909124.1"/>
</dbReference>
<evidence type="ECO:0000256" key="9">
    <source>
        <dbReference type="ARBA" id="ARBA00023049"/>
    </source>
</evidence>
<dbReference type="PROSITE" id="PS52035">
    <property type="entry name" value="PEPTIDASE_M14"/>
    <property type="match status" value="1"/>
</dbReference>
<evidence type="ECO:0000259" key="11">
    <source>
        <dbReference type="PROSITE" id="PS52035"/>
    </source>
</evidence>
<dbReference type="GO" id="GO:0005615">
    <property type="term" value="C:extracellular space"/>
    <property type="evidence" value="ECO:0007669"/>
    <property type="project" value="TreeGrafter"/>
</dbReference>
<dbReference type="CDD" id="cd03860">
    <property type="entry name" value="M14_CP_A-B_like"/>
    <property type="match status" value="1"/>
</dbReference>
<evidence type="ECO:0000256" key="5">
    <source>
        <dbReference type="ARBA" id="ARBA00022723"/>
    </source>
</evidence>
<comment type="cofactor">
    <cofactor evidence="1">
        <name>Zn(2+)</name>
        <dbReference type="ChEBI" id="CHEBI:29105"/>
    </cofactor>
</comment>
<dbReference type="PANTHER" id="PTHR11705:SF140">
    <property type="entry name" value="FI02848P-RELATED"/>
    <property type="match status" value="1"/>
</dbReference>
<dbReference type="AlphaFoldDB" id="A0A6J2YNZ1"/>
<gene>
    <name evidence="13" type="primary">LOC115889170</name>
</gene>
<dbReference type="OrthoDB" id="3626597at2759"/>
<dbReference type="FunFam" id="3.40.630.10:FF:000084">
    <property type="entry name" value="Carboxypeptidase B2"/>
    <property type="match status" value="1"/>
</dbReference>
<keyword evidence="3" id="KW-0121">Carboxypeptidase</keyword>
<dbReference type="SMART" id="SM00631">
    <property type="entry name" value="Zn_pept"/>
    <property type="match status" value="1"/>
</dbReference>
<evidence type="ECO:0000256" key="2">
    <source>
        <dbReference type="ARBA" id="ARBA00005988"/>
    </source>
</evidence>